<comment type="caution">
    <text evidence="1">The sequence shown here is derived from an EMBL/GenBank/DDBJ whole genome shotgun (WGS) entry which is preliminary data.</text>
</comment>
<accession>A0AAN7SA95</accession>
<dbReference type="Proteomes" id="UP001353858">
    <property type="component" value="Unassembled WGS sequence"/>
</dbReference>
<sequence>MNESGRNTVQQPPKVFKSKGKKQVGAVISAERGEHFTVVACANVIRNFPPPAIIIPRKNHKAEYFDGALSGTLKLCYTTGYMVASRFNRLFSNDENISSSKLLPHILTQLWQLPSVFIKYVRPLFLSQFLHLGNSNDVYKRINLLFKNLLYCISWYTKKTN</sequence>
<gene>
    <name evidence="1" type="ORF">RN001_004825</name>
</gene>
<name>A0AAN7SA95_9COLE</name>
<dbReference type="AlphaFoldDB" id="A0AAN7SA95"/>
<protein>
    <submittedName>
        <fullName evidence="1">Uncharacterized protein</fullName>
    </submittedName>
</protein>
<evidence type="ECO:0000313" key="2">
    <source>
        <dbReference type="Proteomes" id="UP001353858"/>
    </source>
</evidence>
<reference evidence="2" key="1">
    <citation type="submission" date="2023-01" db="EMBL/GenBank/DDBJ databases">
        <title>Key to firefly adult light organ development and bioluminescence: homeobox transcription factors regulate luciferase expression and transportation to peroxisome.</title>
        <authorList>
            <person name="Fu X."/>
        </authorList>
    </citation>
    <scope>NUCLEOTIDE SEQUENCE [LARGE SCALE GENOMIC DNA]</scope>
</reference>
<organism evidence="1 2">
    <name type="scientific">Aquatica leii</name>
    <dbReference type="NCBI Taxonomy" id="1421715"/>
    <lineage>
        <taxon>Eukaryota</taxon>
        <taxon>Metazoa</taxon>
        <taxon>Ecdysozoa</taxon>
        <taxon>Arthropoda</taxon>
        <taxon>Hexapoda</taxon>
        <taxon>Insecta</taxon>
        <taxon>Pterygota</taxon>
        <taxon>Neoptera</taxon>
        <taxon>Endopterygota</taxon>
        <taxon>Coleoptera</taxon>
        <taxon>Polyphaga</taxon>
        <taxon>Elateriformia</taxon>
        <taxon>Elateroidea</taxon>
        <taxon>Lampyridae</taxon>
        <taxon>Luciolinae</taxon>
        <taxon>Aquatica</taxon>
    </lineage>
</organism>
<dbReference type="EMBL" id="JARPUR010000002">
    <property type="protein sequence ID" value="KAK4881506.1"/>
    <property type="molecule type" value="Genomic_DNA"/>
</dbReference>
<evidence type="ECO:0000313" key="1">
    <source>
        <dbReference type="EMBL" id="KAK4881506.1"/>
    </source>
</evidence>
<proteinExistence type="predicted"/>
<keyword evidence="2" id="KW-1185">Reference proteome</keyword>